<organism evidence="1 2">
    <name type="scientific">Prorocentrum cordatum</name>
    <dbReference type="NCBI Taxonomy" id="2364126"/>
    <lineage>
        <taxon>Eukaryota</taxon>
        <taxon>Sar</taxon>
        <taxon>Alveolata</taxon>
        <taxon>Dinophyceae</taxon>
        <taxon>Prorocentrales</taxon>
        <taxon>Prorocentraceae</taxon>
        <taxon>Prorocentrum</taxon>
    </lineage>
</organism>
<reference evidence="1" key="1">
    <citation type="submission" date="2023-10" db="EMBL/GenBank/DDBJ databases">
        <authorList>
            <person name="Chen Y."/>
            <person name="Shah S."/>
            <person name="Dougan E. K."/>
            <person name="Thang M."/>
            <person name="Chan C."/>
        </authorList>
    </citation>
    <scope>NUCLEOTIDE SEQUENCE [LARGE SCALE GENOMIC DNA]</scope>
</reference>
<evidence type="ECO:0000313" key="2">
    <source>
        <dbReference type="Proteomes" id="UP001189429"/>
    </source>
</evidence>
<evidence type="ECO:0000313" key="1">
    <source>
        <dbReference type="EMBL" id="CAK0874181.1"/>
    </source>
</evidence>
<gene>
    <name evidence="1" type="ORF">PCOR1329_LOCUS59155</name>
</gene>
<comment type="caution">
    <text evidence="1">The sequence shown here is derived from an EMBL/GenBank/DDBJ whole genome shotgun (WGS) entry which is preliminary data.</text>
</comment>
<feature type="non-terminal residue" evidence="1">
    <location>
        <position position="149"/>
    </location>
</feature>
<name>A0ABN9VP83_9DINO</name>
<dbReference type="Proteomes" id="UP001189429">
    <property type="component" value="Unassembled WGS sequence"/>
</dbReference>
<protein>
    <recommendedName>
        <fullName evidence="3">Beta-galactosidase</fullName>
    </recommendedName>
</protein>
<keyword evidence="2" id="KW-1185">Reference proteome</keyword>
<accession>A0ABN9VP83</accession>
<dbReference type="EMBL" id="CAUYUJ010017367">
    <property type="protein sequence ID" value="CAK0874181.1"/>
    <property type="molecule type" value="Genomic_DNA"/>
</dbReference>
<proteinExistence type="predicted"/>
<evidence type="ECO:0008006" key="3">
    <source>
        <dbReference type="Google" id="ProtNLM"/>
    </source>
</evidence>
<sequence length="149" mass="15694">MPRQLLAAATAAAHDDAGALGPRLAGGLGSPGCHDFLPAVPRQLLRAPALTGSDGLGAARGPSASHGSSFLCMQEERPCPEVNLSRAAWYNARLGPKCSYKSHQDCCHAISRSRKAYARAEALIDGNWYLRYCAAGPLDVEPLVALAVR</sequence>